<proteinExistence type="predicted"/>
<sequence length="66" mass="7406">MLCPSSSQKQHFCFCRTTDTTHFKPYIIVGPDKPPIMFSTSFGTDIHTLLTPFFLSGCCSICLLSR</sequence>
<dbReference type="EMBL" id="REGN01000853">
    <property type="protein sequence ID" value="RNA38594.1"/>
    <property type="molecule type" value="Genomic_DNA"/>
</dbReference>
<keyword evidence="2" id="KW-1185">Reference proteome</keyword>
<protein>
    <submittedName>
        <fullName evidence="1">Uncharacterized protein</fullName>
    </submittedName>
</protein>
<evidence type="ECO:0000313" key="1">
    <source>
        <dbReference type="EMBL" id="RNA38594.1"/>
    </source>
</evidence>
<dbReference type="Proteomes" id="UP000276133">
    <property type="component" value="Unassembled WGS sequence"/>
</dbReference>
<gene>
    <name evidence="1" type="ORF">BpHYR1_048439</name>
</gene>
<organism evidence="1 2">
    <name type="scientific">Brachionus plicatilis</name>
    <name type="common">Marine rotifer</name>
    <name type="synonym">Brachionus muelleri</name>
    <dbReference type="NCBI Taxonomy" id="10195"/>
    <lineage>
        <taxon>Eukaryota</taxon>
        <taxon>Metazoa</taxon>
        <taxon>Spiralia</taxon>
        <taxon>Gnathifera</taxon>
        <taxon>Rotifera</taxon>
        <taxon>Eurotatoria</taxon>
        <taxon>Monogononta</taxon>
        <taxon>Pseudotrocha</taxon>
        <taxon>Ploima</taxon>
        <taxon>Brachionidae</taxon>
        <taxon>Brachionus</taxon>
    </lineage>
</organism>
<accession>A0A3M7SRX0</accession>
<dbReference type="AlphaFoldDB" id="A0A3M7SRX0"/>
<name>A0A3M7SRX0_BRAPC</name>
<comment type="caution">
    <text evidence="1">The sequence shown here is derived from an EMBL/GenBank/DDBJ whole genome shotgun (WGS) entry which is preliminary data.</text>
</comment>
<evidence type="ECO:0000313" key="2">
    <source>
        <dbReference type="Proteomes" id="UP000276133"/>
    </source>
</evidence>
<reference evidence="1 2" key="1">
    <citation type="journal article" date="2018" name="Sci. Rep.">
        <title>Genomic signatures of local adaptation to the degree of environmental predictability in rotifers.</title>
        <authorList>
            <person name="Franch-Gras L."/>
            <person name="Hahn C."/>
            <person name="Garcia-Roger E.M."/>
            <person name="Carmona M.J."/>
            <person name="Serra M."/>
            <person name="Gomez A."/>
        </authorList>
    </citation>
    <scope>NUCLEOTIDE SEQUENCE [LARGE SCALE GENOMIC DNA]</scope>
    <source>
        <strain evidence="1">HYR1</strain>
    </source>
</reference>